<evidence type="ECO:0000313" key="7">
    <source>
        <dbReference type="EnsemblMetazoa" id="tetur27g01470.1"/>
    </source>
</evidence>
<gene>
    <name evidence="7" type="primary">107368610</name>
</gene>
<evidence type="ECO:0000256" key="1">
    <source>
        <dbReference type="ARBA" id="ARBA00004123"/>
    </source>
</evidence>
<dbReference type="OrthoDB" id="9983138at2759"/>
<dbReference type="Pfam" id="PF14799">
    <property type="entry name" value="FAM195"/>
    <property type="match status" value="1"/>
</dbReference>
<feature type="region of interest" description="Disordered" evidence="6">
    <location>
        <begin position="99"/>
        <end position="118"/>
    </location>
</feature>
<dbReference type="GO" id="GO:0010494">
    <property type="term" value="C:cytoplasmic stress granule"/>
    <property type="evidence" value="ECO:0007669"/>
    <property type="project" value="UniProtKB-SubCell"/>
</dbReference>
<dbReference type="EnsemblMetazoa" id="tetur27g01470.1">
    <property type="protein sequence ID" value="tetur27g01470.1"/>
    <property type="gene ID" value="tetur27g01470"/>
</dbReference>
<evidence type="ECO:0000313" key="8">
    <source>
        <dbReference type="Proteomes" id="UP000015104"/>
    </source>
</evidence>
<dbReference type="eggNOG" id="ENOG502RZDA">
    <property type="taxonomic scope" value="Eukaryota"/>
</dbReference>
<accession>T1KYQ0</accession>
<feature type="compositionally biased region" description="Polar residues" evidence="6">
    <location>
        <begin position="101"/>
        <end position="118"/>
    </location>
</feature>
<feature type="region of interest" description="Disordered" evidence="6">
    <location>
        <begin position="27"/>
        <end position="47"/>
    </location>
</feature>
<organism evidence="7 8">
    <name type="scientific">Tetranychus urticae</name>
    <name type="common">Two-spotted spider mite</name>
    <dbReference type="NCBI Taxonomy" id="32264"/>
    <lineage>
        <taxon>Eukaryota</taxon>
        <taxon>Metazoa</taxon>
        <taxon>Ecdysozoa</taxon>
        <taxon>Arthropoda</taxon>
        <taxon>Chelicerata</taxon>
        <taxon>Arachnida</taxon>
        <taxon>Acari</taxon>
        <taxon>Acariformes</taxon>
        <taxon>Trombidiformes</taxon>
        <taxon>Prostigmata</taxon>
        <taxon>Eleutherengona</taxon>
        <taxon>Raphignathae</taxon>
        <taxon>Tetranychoidea</taxon>
        <taxon>Tetranychidae</taxon>
        <taxon>Tetranychus</taxon>
    </lineage>
</organism>
<dbReference type="Proteomes" id="UP000015104">
    <property type="component" value="Unassembled WGS sequence"/>
</dbReference>
<evidence type="ECO:0000256" key="6">
    <source>
        <dbReference type="SAM" id="MobiDB-lite"/>
    </source>
</evidence>
<evidence type="ECO:0000256" key="4">
    <source>
        <dbReference type="ARBA" id="ARBA00022490"/>
    </source>
</evidence>
<comment type="subcellular location">
    <subcellularLocation>
        <location evidence="2">Cytoplasm</location>
        <location evidence="2">Stress granule</location>
    </subcellularLocation>
    <subcellularLocation>
        <location evidence="1">Nucleus</location>
    </subcellularLocation>
</comment>
<protein>
    <submittedName>
        <fullName evidence="7">Uncharacterized protein</fullName>
    </submittedName>
</protein>
<name>T1KYQ0_TETUR</name>
<keyword evidence="4" id="KW-0963">Cytoplasm</keyword>
<sequence length="154" mass="17863">MYALPKGNTKEILAKTRRGISQKYESFGNQKVSKNKRDSDHLPVNEISSAKPIFHNRTKKVLVHKDVQEITPQHQEMIKYVHESWLFVMKDFEVCSKSDNEAVTNNGPVSPNQNQSTPKVSYYKNRSASVPKFEPFDLETFWGQRLYQNLTRST</sequence>
<keyword evidence="8" id="KW-1185">Reference proteome</keyword>
<evidence type="ECO:0000256" key="2">
    <source>
        <dbReference type="ARBA" id="ARBA00004210"/>
    </source>
</evidence>
<dbReference type="KEGG" id="tut:107368610"/>
<reference evidence="7" key="2">
    <citation type="submission" date="2015-06" db="UniProtKB">
        <authorList>
            <consortium name="EnsemblMetazoa"/>
        </authorList>
    </citation>
    <scope>IDENTIFICATION</scope>
</reference>
<evidence type="ECO:0000256" key="5">
    <source>
        <dbReference type="ARBA" id="ARBA00023242"/>
    </source>
</evidence>
<comment type="similarity">
    <text evidence="3">Belongs to the MCRIP family.</text>
</comment>
<evidence type="ECO:0000256" key="3">
    <source>
        <dbReference type="ARBA" id="ARBA00010821"/>
    </source>
</evidence>
<dbReference type="OMA" id="YESWNQV"/>
<proteinExistence type="inferred from homology"/>
<dbReference type="GO" id="GO:0005634">
    <property type="term" value="C:nucleus"/>
    <property type="evidence" value="ECO:0007669"/>
    <property type="project" value="UniProtKB-SubCell"/>
</dbReference>
<dbReference type="InterPro" id="IPR029428">
    <property type="entry name" value="MCRIP"/>
</dbReference>
<dbReference type="STRING" id="32264.T1KYQ0"/>
<reference evidence="8" key="1">
    <citation type="submission" date="2011-08" db="EMBL/GenBank/DDBJ databases">
        <authorList>
            <person name="Rombauts S."/>
        </authorList>
    </citation>
    <scope>NUCLEOTIDE SEQUENCE</scope>
    <source>
        <strain evidence="8">London</strain>
    </source>
</reference>
<keyword evidence="5" id="KW-0539">Nucleus</keyword>
<dbReference type="AlphaFoldDB" id="T1KYQ0"/>
<dbReference type="EMBL" id="CAEY01000714">
    <property type="status" value="NOT_ANNOTATED_CDS"/>
    <property type="molecule type" value="Genomic_DNA"/>
</dbReference>
<dbReference type="HOGENOM" id="CLU_1654390_0_0_1"/>